<proteinExistence type="predicted"/>
<feature type="domain" description="HTH araC/xylS-type" evidence="4">
    <location>
        <begin position="6"/>
        <end position="104"/>
    </location>
</feature>
<dbReference type="InterPro" id="IPR018060">
    <property type="entry name" value="HTH_AraC"/>
</dbReference>
<dbReference type="Proteomes" id="UP001500133">
    <property type="component" value="Unassembled WGS sequence"/>
</dbReference>
<evidence type="ECO:0000256" key="1">
    <source>
        <dbReference type="ARBA" id="ARBA00023015"/>
    </source>
</evidence>
<evidence type="ECO:0000313" key="5">
    <source>
        <dbReference type="EMBL" id="GAA3895372.1"/>
    </source>
</evidence>
<dbReference type="Gene3D" id="1.10.10.60">
    <property type="entry name" value="Homeodomain-like"/>
    <property type="match status" value="2"/>
</dbReference>
<dbReference type="PROSITE" id="PS01124">
    <property type="entry name" value="HTH_ARAC_FAMILY_2"/>
    <property type="match status" value="1"/>
</dbReference>
<accession>A0ABP7L6U6</accession>
<keyword evidence="3" id="KW-0804">Transcription</keyword>
<dbReference type="InterPro" id="IPR018062">
    <property type="entry name" value="HTH_AraC-typ_CS"/>
</dbReference>
<dbReference type="SMART" id="SM00342">
    <property type="entry name" value="HTH_ARAC"/>
    <property type="match status" value="1"/>
</dbReference>
<reference evidence="6" key="1">
    <citation type="journal article" date="2019" name="Int. J. Syst. Evol. Microbiol.">
        <title>The Global Catalogue of Microorganisms (GCM) 10K type strain sequencing project: providing services to taxonomists for standard genome sequencing and annotation.</title>
        <authorList>
            <consortium name="The Broad Institute Genomics Platform"/>
            <consortium name="The Broad Institute Genome Sequencing Center for Infectious Disease"/>
            <person name="Wu L."/>
            <person name="Ma J."/>
        </authorList>
    </citation>
    <scope>NUCLEOTIDE SEQUENCE [LARGE SCALE GENOMIC DNA]</scope>
    <source>
        <strain evidence="6">JCM 16914</strain>
    </source>
</reference>
<keyword evidence="6" id="KW-1185">Reference proteome</keyword>
<dbReference type="PROSITE" id="PS00041">
    <property type="entry name" value="HTH_ARAC_FAMILY_1"/>
    <property type="match status" value="1"/>
</dbReference>
<evidence type="ECO:0000313" key="6">
    <source>
        <dbReference type="Proteomes" id="UP001500133"/>
    </source>
</evidence>
<protein>
    <recommendedName>
        <fullName evidence="4">HTH araC/xylS-type domain-containing protein</fullName>
    </recommendedName>
</protein>
<organism evidence="5 6">
    <name type="scientific">Halomonas cibimaris</name>
    <dbReference type="NCBI Taxonomy" id="657012"/>
    <lineage>
        <taxon>Bacteria</taxon>
        <taxon>Pseudomonadati</taxon>
        <taxon>Pseudomonadota</taxon>
        <taxon>Gammaproteobacteria</taxon>
        <taxon>Oceanospirillales</taxon>
        <taxon>Halomonadaceae</taxon>
        <taxon>Halomonas</taxon>
    </lineage>
</organism>
<dbReference type="InterPro" id="IPR050204">
    <property type="entry name" value="AraC_XylS_family_regulators"/>
</dbReference>
<sequence length="286" mass="31824">MKDAMTRAEIWLQDTLCQPLSIDDLALHLGYSTSQVRRLFHHHFGSSPGTYRDGRRLERAAVLLALTLDPVADIGLACGYRNHSAFSRAFQRRYGTTPRRYRRRIRHALGQRPPGCRMPIHREKKRSHYAIMRREYKPPHALALGSQTLHAQGLGGQGERLSAAVPGIALPDLFTARLVPDSAFNTARRTDVGLCLLPPSAVNGLALPMPYRCVPVAAQHYATVRLSTLHQLDGAVDCLIHELMRRSSSLRISGKSPSVLWLGHELELRVPLVAQPDVAQSTSNSR</sequence>
<dbReference type="Pfam" id="PF12833">
    <property type="entry name" value="HTH_18"/>
    <property type="match status" value="1"/>
</dbReference>
<evidence type="ECO:0000259" key="4">
    <source>
        <dbReference type="PROSITE" id="PS01124"/>
    </source>
</evidence>
<keyword evidence="2" id="KW-0238">DNA-binding</keyword>
<dbReference type="PANTHER" id="PTHR46796">
    <property type="entry name" value="HTH-TYPE TRANSCRIPTIONAL ACTIVATOR RHAS-RELATED"/>
    <property type="match status" value="1"/>
</dbReference>
<keyword evidence="1" id="KW-0805">Transcription regulation</keyword>
<evidence type="ECO:0000256" key="3">
    <source>
        <dbReference type="ARBA" id="ARBA00023163"/>
    </source>
</evidence>
<gene>
    <name evidence="5" type="ORF">GCM10022228_03030</name>
</gene>
<name>A0ABP7L6U6_9GAMM</name>
<dbReference type="InterPro" id="IPR009057">
    <property type="entry name" value="Homeodomain-like_sf"/>
</dbReference>
<dbReference type="InterPro" id="IPR020449">
    <property type="entry name" value="Tscrpt_reg_AraC-type_HTH"/>
</dbReference>
<dbReference type="EMBL" id="BAAAZT010000013">
    <property type="protein sequence ID" value="GAA3895372.1"/>
    <property type="molecule type" value="Genomic_DNA"/>
</dbReference>
<dbReference type="PRINTS" id="PR00032">
    <property type="entry name" value="HTHARAC"/>
</dbReference>
<evidence type="ECO:0000256" key="2">
    <source>
        <dbReference type="ARBA" id="ARBA00023125"/>
    </source>
</evidence>
<dbReference type="SUPFAM" id="SSF46689">
    <property type="entry name" value="Homeodomain-like"/>
    <property type="match status" value="2"/>
</dbReference>
<comment type="caution">
    <text evidence="5">The sequence shown here is derived from an EMBL/GenBank/DDBJ whole genome shotgun (WGS) entry which is preliminary data.</text>
</comment>